<evidence type="ECO:0000313" key="2">
    <source>
        <dbReference type="Proteomes" id="UP000326777"/>
    </source>
</evidence>
<sequence length="154" mass="17574">MAEMPSPSGTVSRLASLYMNKIDLLRFHMQNGLAKPLARMVIRNLEEKAPFVSFDDNVFTFTRDTIVQEIYRQGIDKIDPIYKMDADVESEVVECVERLDIALNIINDEIIKEALKLGWPIHAVPGPLEYLTAMTGSQRQSNKMKEISYKISRP</sequence>
<organism evidence="1 2">
    <name type="scientific">Serratia phage Muldoon</name>
    <dbReference type="NCBI Taxonomy" id="2601678"/>
    <lineage>
        <taxon>Viruses</taxon>
        <taxon>Duplodnaviria</taxon>
        <taxon>Heunggongvirae</taxon>
        <taxon>Uroviricota</taxon>
        <taxon>Caudoviricetes</taxon>
        <taxon>Muldoonvirus</taxon>
        <taxon>Muldoonvirus muldoon</taxon>
    </lineage>
</organism>
<protein>
    <submittedName>
        <fullName evidence="1">Uncharacterized protein</fullName>
    </submittedName>
</protein>
<dbReference type="Proteomes" id="UP000326777">
    <property type="component" value="Genome"/>
</dbReference>
<accession>A0A5P8PHH2</accession>
<proteinExistence type="predicted"/>
<evidence type="ECO:0000313" key="1">
    <source>
        <dbReference type="EMBL" id="QFR56131.1"/>
    </source>
</evidence>
<name>A0A5P8PHH2_9CAUD</name>
<reference evidence="2" key="1">
    <citation type="submission" date="2019-06" db="EMBL/GenBank/DDBJ databases">
        <title>Complete genome sequence of Serratia marcescens phage Muldoon.</title>
        <authorList>
            <person name="Campbell S."/>
            <person name="Atkinson C."/>
            <person name="Moreland R."/>
            <person name="Liu M."/>
            <person name="Ramsey J."/>
            <person name="Leavitt J."/>
        </authorList>
    </citation>
    <scope>NUCLEOTIDE SEQUENCE [LARGE SCALE GENOMIC DNA]</scope>
</reference>
<gene>
    <name evidence="1" type="ORF">CPT_Muldoon_180</name>
</gene>
<keyword evidence="2" id="KW-1185">Reference proteome</keyword>
<dbReference type="EMBL" id="MN095771">
    <property type="protein sequence ID" value="QFR56131.1"/>
    <property type="molecule type" value="Genomic_DNA"/>
</dbReference>